<dbReference type="InterPro" id="IPR006447">
    <property type="entry name" value="Myb_dom_plants"/>
</dbReference>
<keyword evidence="2" id="KW-0238">DNA-binding</keyword>
<dbReference type="NCBIfam" id="TIGR01557">
    <property type="entry name" value="myb_SHAQKYF"/>
    <property type="match status" value="1"/>
</dbReference>
<evidence type="ECO:0000256" key="3">
    <source>
        <dbReference type="ARBA" id="ARBA00023163"/>
    </source>
</evidence>
<accession>A0A2I0B4Q2</accession>
<dbReference type="InterPro" id="IPR017930">
    <property type="entry name" value="Myb_dom"/>
</dbReference>
<dbReference type="GO" id="GO:0003700">
    <property type="term" value="F:DNA-binding transcription factor activity"/>
    <property type="evidence" value="ECO:0007669"/>
    <property type="project" value="InterPro"/>
</dbReference>
<dbReference type="EMBL" id="KZ451914">
    <property type="protein sequence ID" value="PKA62785.1"/>
    <property type="molecule type" value="Genomic_DNA"/>
</dbReference>
<dbReference type="PANTHER" id="PTHR31499:SF43">
    <property type="entry name" value="MYB FAMILY TRANSCRIPTION FACTOR APL"/>
    <property type="match status" value="1"/>
</dbReference>
<keyword evidence="7" id="KW-1185">Reference proteome</keyword>
<dbReference type="Gene3D" id="1.10.10.60">
    <property type="entry name" value="Homeodomain-like"/>
    <property type="match status" value="1"/>
</dbReference>
<dbReference type="Proteomes" id="UP000236161">
    <property type="component" value="Unassembled WGS sequence"/>
</dbReference>
<dbReference type="InterPro" id="IPR025756">
    <property type="entry name" value="Myb_CC_LHEQLE"/>
</dbReference>
<evidence type="ECO:0000256" key="2">
    <source>
        <dbReference type="ARBA" id="ARBA00023125"/>
    </source>
</evidence>
<evidence type="ECO:0000256" key="1">
    <source>
        <dbReference type="ARBA" id="ARBA00023015"/>
    </source>
</evidence>
<dbReference type="PANTHER" id="PTHR31499">
    <property type="entry name" value="MYB FAMILY TRANSCRIPTION FACTOR PHL11"/>
    <property type="match status" value="1"/>
</dbReference>
<dbReference type="GO" id="GO:0003677">
    <property type="term" value="F:DNA binding"/>
    <property type="evidence" value="ECO:0007669"/>
    <property type="project" value="UniProtKB-KW"/>
</dbReference>
<reference evidence="6 7" key="1">
    <citation type="journal article" date="2017" name="Nature">
        <title>The Apostasia genome and the evolution of orchids.</title>
        <authorList>
            <person name="Zhang G.Q."/>
            <person name="Liu K.W."/>
            <person name="Li Z."/>
            <person name="Lohaus R."/>
            <person name="Hsiao Y.Y."/>
            <person name="Niu S.C."/>
            <person name="Wang J.Y."/>
            <person name="Lin Y.C."/>
            <person name="Xu Q."/>
            <person name="Chen L.J."/>
            <person name="Yoshida K."/>
            <person name="Fujiwara S."/>
            <person name="Wang Z.W."/>
            <person name="Zhang Y.Q."/>
            <person name="Mitsuda N."/>
            <person name="Wang M."/>
            <person name="Liu G.H."/>
            <person name="Pecoraro L."/>
            <person name="Huang H.X."/>
            <person name="Xiao X.J."/>
            <person name="Lin M."/>
            <person name="Wu X.Y."/>
            <person name="Wu W.L."/>
            <person name="Chen Y.Y."/>
            <person name="Chang S.B."/>
            <person name="Sakamoto S."/>
            <person name="Ohme-Takagi M."/>
            <person name="Yagi M."/>
            <person name="Zeng S.J."/>
            <person name="Shen C.Y."/>
            <person name="Yeh C.M."/>
            <person name="Luo Y.B."/>
            <person name="Tsai W.C."/>
            <person name="Van de Peer Y."/>
            <person name="Liu Z.J."/>
        </authorList>
    </citation>
    <scope>NUCLEOTIDE SEQUENCE [LARGE SCALE GENOMIC DNA]</scope>
    <source>
        <strain evidence="7">cv. Shenzhen</strain>
        <tissue evidence="6">Stem</tissue>
    </source>
</reference>
<name>A0A2I0B4Q2_9ASPA</name>
<dbReference type="OrthoDB" id="551907at2759"/>
<dbReference type="AlphaFoldDB" id="A0A2I0B4Q2"/>
<sequence length="323" mass="36215">MFPSKKPSMNSHERPICVQGDSGLVLTTDPKPRLRWTVELHDRFVDAVTQLGGPDKATPKTIMRVMGVKGLTLYHLKSHLQKFRLGKQPHKEFSDHTKDDISFQLYIYIYILHLKSCSRNVQITEALRMQMEVQRRLHEQLEVQKHLQMRIEAQGKYMQSILEKACQTLAGENAAAASSGCYKPGLMMEVAGAMKDIGSPVTFPSLQDLHLFNNDHLDHLHDGFFPCTSETLCLGPKKRPNPYSSPNGKSPMIWADEELPEEASKSPVNGGLDIESMTREVYEAKPMLSGDSAARRAQVPAPEMMSPMIRGGVLNQARNLSYG</sequence>
<dbReference type="Pfam" id="PF00249">
    <property type="entry name" value="Myb_DNA-binding"/>
    <property type="match status" value="1"/>
</dbReference>
<feature type="domain" description="HTH myb-type" evidence="5">
    <location>
        <begin position="28"/>
        <end position="88"/>
    </location>
</feature>
<protein>
    <submittedName>
        <fullName evidence="6">Myb family transcription factor APL</fullName>
    </submittedName>
</protein>
<dbReference type="Pfam" id="PF14379">
    <property type="entry name" value="Myb_CC_LHEQLE"/>
    <property type="match status" value="1"/>
</dbReference>
<dbReference type="SUPFAM" id="SSF46689">
    <property type="entry name" value="Homeodomain-like"/>
    <property type="match status" value="1"/>
</dbReference>
<dbReference type="InterPro" id="IPR009057">
    <property type="entry name" value="Homeodomain-like_sf"/>
</dbReference>
<dbReference type="InterPro" id="IPR001005">
    <property type="entry name" value="SANT/Myb"/>
</dbReference>
<keyword evidence="4" id="KW-0539">Nucleus</keyword>
<evidence type="ECO:0000313" key="6">
    <source>
        <dbReference type="EMBL" id="PKA62785.1"/>
    </source>
</evidence>
<proteinExistence type="predicted"/>
<gene>
    <name evidence="6" type="primary">APL</name>
    <name evidence="6" type="ORF">AXF42_Ash020057</name>
</gene>
<keyword evidence="3" id="KW-0804">Transcription</keyword>
<dbReference type="PROSITE" id="PS51294">
    <property type="entry name" value="HTH_MYB"/>
    <property type="match status" value="1"/>
</dbReference>
<evidence type="ECO:0000313" key="7">
    <source>
        <dbReference type="Proteomes" id="UP000236161"/>
    </source>
</evidence>
<evidence type="ECO:0000256" key="4">
    <source>
        <dbReference type="ARBA" id="ARBA00023242"/>
    </source>
</evidence>
<dbReference type="InterPro" id="IPR046955">
    <property type="entry name" value="PHR1-like"/>
</dbReference>
<keyword evidence="1" id="KW-0805">Transcription regulation</keyword>
<organism evidence="6 7">
    <name type="scientific">Apostasia shenzhenica</name>
    <dbReference type="NCBI Taxonomy" id="1088818"/>
    <lineage>
        <taxon>Eukaryota</taxon>
        <taxon>Viridiplantae</taxon>
        <taxon>Streptophyta</taxon>
        <taxon>Embryophyta</taxon>
        <taxon>Tracheophyta</taxon>
        <taxon>Spermatophyta</taxon>
        <taxon>Magnoliopsida</taxon>
        <taxon>Liliopsida</taxon>
        <taxon>Asparagales</taxon>
        <taxon>Orchidaceae</taxon>
        <taxon>Apostasioideae</taxon>
        <taxon>Apostasia</taxon>
    </lineage>
</organism>
<evidence type="ECO:0000259" key="5">
    <source>
        <dbReference type="PROSITE" id="PS51294"/>
    </source>
</evidence>
<dbReference type="FunFam" id="1.10.10.60:FF:000002">
    <property type="entry name" value="Myb family transcription factor"/>
    <property type="match status" value="1"/>
</dbReference>